<comment type="caution">
    <text evidence="1">The sequence shown here is derived from an EMBL/GenBank/DDBJ whole genome shotgun (WGS) entry which is preliminary data.</text>
</comment>
<sequence length="503" mass="55115">MPQIVKLSPAELKTLRTVDDRLMSYNIEMAEVTGGTFWKAYTPAQIAGTEEVPPITKLSIDSDGPMQVYPPIDLYNEKLRKLARDLGPVWVRVSGTWASKTYYDFDGAGVTPEGYLNRLTKEQWIGVLDFCKAIGAKLMISVANCPGLHSVEEPWNPSEAEKIFSLSRDYGVPIDAAEFMNEPNMLSYSGAPEGYTAADYARDQDLFFAWLRKNYPGCLCVGPSNTGDETMGPTTGKKQSHGGGVADIFSNNATCDELMDGTQEKLDVYSYHYYNGVSERLQSIMPAAHWQADQATTEAYLAVAANSCKMNIPLRDKYCPGGQMWVTESGDAGGGGDTWASTYLDVFRTLNELAEFSTLTDGIIFHNTLAASDYAFLAREVFDPRPNYFAVLLWNRLMGTTVYDTGEPAREGAHVYAHSRKDGQSGACYLIINNSTTDATTVELPQDAVRYTLSADALRSPVMKLNGRELVLGENNALPDLSGEAQPAGTLTVEPATIVFLVV</sequence>
<name>A0A9D2M823_9FIRM</name>
<protein>
    <submittedName>
        <fullName evidence="1">Beta-glucuronidase</fullName>
    </submittedName>
</protein>
<dbReference type="Gene3D" id="3.20.20.80">
    <property type="entry name" value="Glycosidases"/>
    <property type="match status" value="1"/>
</dbReference>
<dbReference type="PANTHER" id="PTHR46145:SF4">
    <property type="entry name" value="HEPARANASE"/>
    <property type="match status" value="1"/>
</dbReference>
<reference evidence="1" key="2">
    <citation type="submission" date="2021-04" db="EMBL/GenBank/DDBJ databases">
        <authorList>
            <person name="Gilroy R."/>
        </authorList>
    </citation>
    <scope>NUCLEOTIDE SEQUENCE</scope>
    <source>
        <strain evidence="1">ChiBcec8-13705</strain>
    </source>
</reference>
<dbReference type="EMBL" id="DWYG01000151">
    <property type="protein sequence ID" value="HJB42613.1"/>
    <property type="molecule type" value="Genomic_DNA"/>
</dbReference>
<evidence type="ECO:0000313" key="1">
    <source>
        <dbReference type="EMBL" id="HJB42613.1"/>
    </source>
</evidence>
<gene>
    <name evidence="1" type="ORF">H9945_08960</name>
</gene>
<dbReference type="SUPFAM" id="SSF51445">
    <property type="entry name" value="(Trans)glycosidases"/>
    <property type="match status" value="1"/>
</dbReference>
<evidence type="ECO:0000313" key="2">
    <source>
        <dbReference type="Proteomes" id="UP000886803"/>
    </source>
</evidence>
<accession>A0A9D2M823</accession>
<dbReference type="PANTHER" id="PTHR46145">
    <property type="entry name" value="HEPARANASE"/>
    <property type="match status" value="1"/>
</dbReference>
<dbReference type="Proteomes" id="UP000886803">
    <property type="component" value="Unassembled WGS sequence"/>
</dbReference>
<dbReference type="AlphaFoldDB" id="A0A9D2M823"/>
<reference evidence="1" key="1">
    <citation type="journal article" date="2021" name="PeerJ">
        <title>Extensive microbial diversity within the chicken gut microbiome revealed by metagenomics and culture.</title>
        <authorList>
            <person name="Gilroy R."/>
            <person name="Ravi A."/>
            <person name="Getino M."/>
            <person name="Pursley I."/>
            <person name="Horton D.L."/>
            <person name="Alikhan N.F."/>
            <person name="Baker D."/>
            <person name="Gharbi K."/>
            <person name="Hall N."/>
            <person name="Watson M."/>
            <person name="Adriaenssens E.M."/>
            <person name="Foster-Nyarko E."/>
            <person name="Jarju S."/>
            <person name="Secka A."/>
            <person name="Antonio M."/>
            <person name="Oren A."/>
            <person name="Chaudhuri R.R."/>
            <person name="La Ragione R."/>
            <person name="Hildebrand F."/>
            <person name="Pallen M.J."/>
        </authorList>
    </citation>
    <scope>NUCLEOTIDE SEQUENCE</scope>
    <source>
        <strain evidence="1">ChiBcec8-13705</strain>
    </source>
</reference>
<dbReference type="InterPro" id="IPR017853">
    <property type="entry name" value="GH"/>
</dbReference>
<organism evidence="1 2">
    <name type="scientific">Candidatus Gemmiger avicola</name>
    <dbReference type="NCBI Taxonomy" id="2838605"/>
    <lineage>
        <taxon>Bacteria</taxon>
        <taxon>Bacillati</taxon>
        <taxon>Bacillota</taxon>
        <taxon>Clostridia</taxon>
        <taxon>Eubacteriales</taxon>
        <taxon>Gemmiger</taxon>
    </lineage>
</organism>
<proteinExistence type="predicted"/>